<feature type="region of interest" description="Disordered" evidence="1">
    <location>
        <begin position="1"/>
        <end position="62"/>
    </location>
</feature>
<feature type="region of interest" description="Disordered" evidence="1">
    <location>
        <begin position="372"/>
        <end position="394"/>
    </location>
</feature>
<name>A0A3N1ZUF2_9ACTN</name>
<evidence type="ECO:0000256" key="2">
    <source>
        <dbReference type="SAM" id="Phobius"/>
    </source>
</evidence>
<protein>
    <recommendedName>
        <fullName evidence="5">PknH-like protein</fullName>
    </recommendedName>
</protein>
<accession>A0A3N1ZUF2</accession>
<dbReference type="Proteomes" id="UP000275749">
    <property type="component" value="Unassembled WGS sequence"/>
</dbReference>
<feature type="compositionally biased region" description="Acidic residues" evidence="1">
    <location>
        <begin position="13"/>
        <end position="24"/>
    </location>
</feature>
<dbReference type="AlphaFoldDB" id="A0A3N1ZUF2"/>
<feature type="compositionally biased region" description="Basic and acidic residues" evidence="1">
    <location>
        <begin position="1"/>
        <end position="12"/>
    </location>
</feature>
<feature type="transmembrane region" description="Helical" evidence="2">
    <location>
        <begin position="159"/>
        <end position="178"/>
    </location>
</feature>
<evidence type="ECO:0000256" key="1">
    <source>
        <dbReference type="SAM" id="MobiDB-lite"/>
    </source>
</evidence>
<keyword evidence="2" id="KW-0472">Membrane</keyword>
<evidence type="ECO:0000313" key="4">
    <source>
        <dbReference type="Proteomes" id="UP000275749"/>
    </source>
</evidence>
<dbReference type="RefSeq" id="WP_123575143.1">
    <property type="nucleotide sequence ID" value="NZ_RKHG01000001.1"/>
</dbReference>
<evidence type="ECO:0008006" key="5">
    <source>
        <dbReference type="Google" id="ProtNLM"/>
    </source>
</evidence>
<keyword evidence="2" id="KW-0812">Transmembrane</keyword>
<evidence type="ECO:0000313" key="3">
    <source>
        <dbReference type="EMBL" id="ROR53812.1"/>
    </source>
</evidence>
<proteinExistence type="predicted"/>
<keyword evidence="2" id="KW-1133">Transmembrane helix</keyword>
<gene>
    <name evidence="3" type="ORF">EDD41_0985</name>
</gene>
<dbReference type="EMBL" id="RKHG01000001">
    <property type="protein sequence ID" value="ROR53812.1"/>
    <property type="molecule type" value="Genomic_DNA"/>
</dbReference>
<comment type="caution">
    <text evidence="3">The sequence shown here is derived from an EMBL/GenBank/DDBJ whole genome shotgun (WGS) entry which is preliminary data.</text>
</comment>
<organism evidence="3 4">
    <name type="scientific">Luteococcus japonicus</name>
    <dbReference type="NCBI Taxonomy" id="33984"/>
    <lineage>
        <taxon>Bacteria</taxon>
        <taxon>Bacillati</taxon>
        <taxon>Actinomycetota</taxon>
        <taxon>Actinomycetes</taxon>
        <taxon>Propionibacteriales</taxon>
        <taxon>Propionibacteriaceae</taxon>
        <taxon>Luteococcus</taxon>
    </lineage>
</organism>
<feature type="compositionally biased region" description="Basic and acidic residues" evidence="1">
    <location>
        <begin position="48"/>
        <end position="62"/>
    </location>
</feature>
<sequence>MTDEHHEQPRPEEVEDGQIVEPEETTAALTPESGSETTPAEEPQTAAEPDHSAWMRPAVGDDVRTSEVVGALAPPEPEVLPEAEPVDVFDEAAPVTPDENPAELESPALSTEQAAAVAGARAALARHDVPGASLDHAPESYPEDTFATHDDAPRSWTRMIPWIAGALALTLVVFGLVYSGTRKSPIVVTPSPTPSVSTPPVVDDADLLTVNDMEKIAPKAGWQVSQTLDKLTPTTRRVFCQNSTDGQPNPTLTRQRTLTTTSTKGLAALHQIDAYATAADARNAFAAKAANLATCGDVPTWIMRSDAVTGFGDESTALTAVLQDLVDENHTILLSRSGTVVHAYDISQVNSPLRVADVLKGAAPAMNRQCASSGGECAQQPSTRATIPPPTGTPGWLIPSDLPRVTKGAGLWTSTDTSSVTTKGSQCENTTLASVPGPTKREQRTYLMTQDNAAPQTFGIDEVVLTLKDEKAAKDFAGTLQKNLRNCEKRLETAKVSEFGKVSSPFNKQTPIAGETALVQQAMGGTETARFRTAVVSVGNKVVYLVSNPSASYDLGDKRFVAIAVRAAERATQE</sequence>
<reference evidence="3 4" key="1">
    <citation type="submission" date="2018-11" db="EMBL/GenBank/DDBJ databases">
        <title>Sequencing the genomes of 1000 actinobacteria strains.</title>
        <authorList>
            <person name="Klenk H.-P."/>
        </authorList>
    </citation>
    <scope>NUCLEOTIDE SEQUENCE [LARGE SCALE GENOMIC DNA]</scope>
    <source>
        <strain evidence="3 4">DSM 10546</strain>
    </source>
</reference>